<proteinExistence type="predicted"/>
<reference evidence="1" key="1">
    <citation type="journal article" date="2019" name="PLoS Negl. Trop. Dis.">
        <title>Revisiting the worldwide diversity of Leptospira species in the environment.</title>
        <authorList>
            <person name="Vincent A.T."/>
            <person name="Schiettekatte O."/>
            <person name="Bourhy P."/>
            <person name="Veyrier F.J."/>
            <person name="Picardeau M."/>
        </authorList>
    </citation>
    <scope>NUCLEOTIDE SEQUENCE [LARGE SCALE GENOMIC DNA]</scope>
    <source>
        <strain evidence="1">201800293</strain>
    </source>
</reference>
<dbReference type="AlphaFoldDB" id="A0A6N4Q7D4"/>
<comment type="caution">
    <text evidence="1">The sequence shown here is derived from an EMBL/GenBank/DDBJ whole genome shotgun (WGS) entry which is preliminary data.</text>
</comment>
<keyword evidence="2" id="KW-1185">Reference proteome</keyword>
<dbReference type="Proteomes" id="UP000297239">
    <property type="component" value="Unassembled WGS sequence"/>
</dbReference>
<organism evidence="1 2">
    <name type="scientific">Leptospira kanakyensis</name>
    <dbReference type="NCBI Taxonomy" id="2484968"/>
    <lineage>
        <taxon>Bacteria</taxon>
        <taxon>Pseudomonadati</taxon>
        <taxon>Spirochaetota</taxon>
        <taxon>Spirochaetia</taxon>
        <taxon>Leptospirales</taxon>
        <taxon>Leptospiraceae</taxon>
        <taxon>Leptospira</taxon>
    </lineage>
</organism>
<dbReference type="OrthoDB" id="8477278at2"/>
<dbReference type="EMBL" id="RQFF01000023">
    <property type="protein sequence ID" value="TGK71065.1"/>
    <property type="molecule type" value="Genomic_DNA"/>
</dbReference>
<evidence type="ECO:0000313" key="2">
    <source>
        <dbReference type="Proteomes" id="UP000297239"/>
    </source>
</evidence>
<accession>A0A6N4Q7D4</accession>
<gene>
    <name evidence="1" type="ORF">EHQ18_08330</name>
</gene>
<evidence type="ECO:0000313" key="1">
    <source>
        <dbReference type="EMBL" id="TGK71065.1"/>
    </source>
</evidence>
<sequence length="323" mass="37894">MNLFKLTDIPYLDHKELSSKRGIPSLTFYDEETWHIWVQTPDGLIKIDGYPAEGTYFSKNPVTENDVYLEFFNFLGQKALRKEILKPVHGIQDDIMNICASLKKISLLYQLSKDKSLDVSRMVITELEYLINVCRSIFDLLQEIISELWETVTLNNPNIKKKKLNDKFRKMVIENEEILKPSIIQERFSIPEILANFYHDYAEFFQILRKYRDNLVHHGSSLEFIFTTERGFAVRDSVKPFSLFKVWNEKHKLPNSLASLRVPVAYMVFKTLSACEHFATSIQKCIVFPNEIVPNYKLLLRMSHGNELMKLKKIIDDSLWLDE</sequence>
<name>A0A6N4Q7D4_9LEPT</name>
<dbReference type="RefSeq" id="WP_135636123.1">
    <property type="nucleotide sequence ID" value="NZ_RQFE01000026.1"/>
</dbReference>
<protein>
    <submittedName>
        <fullName evidence="1">Uncharacterized protein</fullName>
    </submittedName>
</protein>